<keyword evidence="2" id="KW-0472">Membrane</keyword>
<name>A0ABP5DA19_9MICO</name>
<keyword evidence="2" id="KW-1133">Transmembrane helix</keyword>
<reference evidence="4" key="1">
    <citation type="journal article" date="2019" name="Int. J. Syst. Evol. Microbiol.">
        <title>The Global Catalogue of Microorganisms (GCM) 10K type strain sequencing project: providing services to taxonomists for standard genome sequencing and annotation.</title>
        <authorList>
            <consortium name="The Broad Institute Genomics Platform"/>
            <consortium name="The Broad Institute Genome Sequencing Center for Infectious Disease"/>
            <person name="Wu L."/>
            <person name="Ma J."/>
        </authorList>
    </citation>
    <scope>NUCLEOTIDE SEQUENCE [LARGE SCALE GENOMIC DNA]</scope>
    <source>
        <strain evidence="4">JCM 14902</strain>
    </source>
</reference>
<dbReference type="EMBL" id="BAAAOH010000001">
    <property type="protein sequence ID" value="GAA1976651.1"/>
    <property type="molecule type" value="Genomic_DNA"/>
</dbReference>
<dbReference type="RefSeq" id="WP_344058562.1">
    <property type="nucleotide sequence ID" value="NZ_BAAAOH010000001.1"/>
</dbReference>
<gene>
    <name evidence="3" type="ORF">GCM10009777_06980</name>
</gene>
<evidence type="ECO:0000313" key="3">
    <source>
        <dbReference type="EMBL" id="GAA1976651.1"/>
    </source>
</evidence>
<accession>A0ABP5DA19</accession>
<evidence type="ECO:0000256" key="2">
    <source>
        <dbReference type="SAM" id="Phobius"/>
    </source>
</evidence>
<evidence type="ECO:0000256" key="1">
    <source>
        <dbReference type="SAM" id="MobiDB-lite"/>
    </source>
</evidence>
<protein>
    <submittedName>
        <fullName evidence="3">Uncharacterized protein</fullName>
    </submittedName>
</protein>
<sequence length="377" mass="39315">MDQGAVDTAGDHASATTATAQRPEPEPATPPGRTRARLAVDLTLLGIVGILLVAAMWAAVSAVSREYYSPTAFVERYLELLSDGRAAEALAVPGVAVDSAALDAARLPENASQALLRHDALAALTGIRVLSEEPDGDVTRVTVEYRAGDYPGTTTFDVVRDGSIGLAPTWRFATSPLAVIDLTVTGSMVFDVNGFSIDKRQVSPDGADANPLVPVPLLVFSPGVYSVSVDTQLSETPGVAILSDSPFTEVPVQVHATATKEFVAIVQRRVAEFLTSCATQEVLQPTGCPFGFVVADRIASTPVWSIAAQPAVSVDPDGGGWKIPATDAVAHIEVDIQSLFDGSIRHVSEDVPFLVTAAITVLPDGSASIAVSGPDTF</sequence>
<keyword evidence="2" id="KW-0812">Transmembrane</keyword>
<comment type="caution">
    <text evidence="3">The sequence shown here is derived from an EMBL/GenBank/DDBJ whole genome shotgun (WGS) entry which is preliminary data.</text>
</comment>
<evidence type="ECO:0000313" key="4">
    <source>
        <dbReference type="Proteomes" id="UP001500326"/>
    </source>
</evidence>
<feature type="region of interest" description="Disordered" evidence="1">
    <location>
        <begin position="1"/>
        <end position="34"/>
    </location>
</feature>
<proteinExistence type="predicted"/>
<organism evidence="3 4">
    <name type="scientific">Microbacterium pumilum</name>
    <dbReference type="NCBI Taxonomy" id="344165"/>
    <lineage>
        <taxon>Bacteria</taxon>
        <taxon>Bacillati</taxon>
        <taxon>Actinomycetota</taxon>
        <taxon>Actinomycetes</taxon>
        <taxon>Micrococcales</taxon>
        <taxon>Microbacteriaceae</taxon>
        <taxon>Microbacterium</taxon>
    </lineage>
</organism>
<dbReference type="Proteomes" id="UP001500326">
    <property type="component" value="Unassembled WGS sequence"/>
</dbReference>
<feature type="transmembrane region" description="Helical" evidence="2">
    <location>
        <begin position="38"/>
        <end position="60"/>
    </location>
</feature>
<keyword evidence="4" id="KW-1185">Reference proteome</keyword>